<evidence type="ECO:0000313" key="7">
    <source>
        <dbReference type="Proteomes" id="UP000070659"/>
    </source>
</evidence>
<dbReference type="EMBL" id="JYIK01001084">
    <property type="protein sequence ID" value="KWX06881.1"/>
    <property type="molecule type" value="Genomic_DNA"/>
</dbReference>
<dbReference type="PATRIC" id="fig|1469144.10.peg.2176"/>
<reference evidence="2" key="3">
    <citation type="submission" date="2015-04" db="EMBL/GenBank/DDBJ databases">
        <title>Physiological reanalysis, assessment of diazotrophy, and genome sequences of multiple isolates of Streptomyces thermoautotrophicus.</title>
        <authorList>
            <person name="MacKellar D.C."/>
            <person name="Lieber L."/>
            <person name="Norman J."/>
            <person name="Bolger A."/>
            <person name="Tobin C."/>
            <person name="Murray J.W."/>
            <person name="Woodward J."/>
            <person name="Friesen M."/>
            <person name="Prell J."/>
        </authorList>
    </citation>
    <scope>NUCLEOTIDE SEQUENCE [LARGE SCALE GENOMIC DNA]</scope>
    <source>
        <strain evidence="2">H1</strain>
    </source>
</reference>
<evidence type="ECO:0000256" key="1">
    <source>
        <dbReference type="SAM" id="Phobius"/>
    </source>
</evidence>
<evidence type="ECO:0000313" key="6">
    <source>
        <dbReference type="Proteomes" id="UP000070598"/>
    </source>
</evidence>
<dbReference type="Pfam" id="PF02461">
    <property type="entry name" value="AMO"/>
    <property type="match status" value="1"/>
</dbReference>
<feature type="transmembrane region" description="Helical" evidence="1">
    <location>
        <begin position="72"/>
        <end position="91"/>
    </location>
</feature>
<evidence type="ECO:0000313" key="5">
    <source>
        <dbReference type="Proteomes" id="UP000070188"/>
    </source>
</evidence>
<dbReference type="STRING" id="1469144.LI90_2007"/>
<feature type="transmembrane region" description="Helical" evidence="1">
    <location>
        <begin position="132"/>
        <end position="150"/>
    </location>
</feature>
<keyword evidence="5" id="KW-1185">Reference proteome</keyword>
<comment type="caution">
    <text evidence="2">The sequence shown here is derived from an EMBL/GenBank/DDBJ whole genome shotgun (WGS) entry which is preliminary data.</text>
</comment>
<reference evidence="3 7" key="2">
    <citation type="submission" date="2015-02" db="EMBL/GenBank/DDBJ databases">
        <title>Physiological reanalysis, assessment of diazotrophy, and genome sequences of multiple isolates of Streptomyces thermoautotrophicus.</title>
        <authorList>
            <person name="MacKellar D.C."/>
            <person name="Lieber L."/>
            <person name="Norman J."/>
            <person name="Bolger A."/>
            <person name="Tobin C."/>
            <person name="Murray J.W."/>
            <person name="Prell J."/>
        </authorList>
    </citation>
    <scope>NUCLEOTIDE SEQUENCE [LARGE SCALE GENOMIC DNA]</scope>
    <source>
        <strain evidence="3 7">UBT1</strain>
    </source>
</reference>
<reference evidence="5" key="4">
    <citation type="submission" date="2015-04" db="EMBL/GenBank/DDBJ databases">
        <title>Physiological reanalysis, assessment of diazotrophy, and genome sequences of multiple isolates of Streptomyces thermoautotrophicus.</title>
        <authorList>
            <person name="MacKellar D.C."/>
            <person name="Lieber L."/>
            <person name="Norman J."/>
            <person name="Bolger A."/>
            <person name="Tobin C."/>
            <person name="Murray J.W."/>
            <person name="Chang R."/>
            <person name="Ford T."/>
            <person name="Nguyen P.Q."/>
            <person name="Woodward J."/>
            <person name="Permingeat H."/>
            <person name="Joshi N.S."/>
            <person name="Silver P.A."/>
            <person name="Usadel B."/>
            <person name="Rutherford A.W."/>
            <person name="Friesen M."/>
            <person name="Prell J."/>
        </authorList>
    </citation>
    <scope>NUCLEOTIDE SEQUENCE [LARGE SCALE GENOMIC DNA]</scope>
    <source>
        <strain evidence="5">H1</strain>
    </source>
</reference>
<dbReference type="OrthoDB" id="183959at2"/>
<dbReference type="Proteomes" id="UP000070598">
    <property type="component" value="Unassembled WGS sequence"/>
</dbReference>
<dbReference type="AlphaFoldDB" id="A0A132MT27"/>
<dbReference type="InterPro" id="IPR037001">
    <property type="entry name" value="NH3/CH4_mOase_suA_sf"/>
</dbReference>
<dbReference type="RefSeq" id="WP_066887011.1">
    <property type="nucleotide sequence ID" value="NZ_CP171739.1"/>
</dbReference>
<proteinExistence type="predicted"/>
<protein>
    <submittedName>
        <fullName evidence="2 3">Methane monooxygenase</fullName>
        <ecNumber evidence="2">1.14.13.2</ecNumber>
    </submittedName>
</protein>
<dbReference type="Proteomes" id="UP000070659">
    <property type="component" value="Unassembled WGS sequence"/>
</dbReference>
<sequence length="264" mass="30234">MATTYTTTDARPPDSRTEALRALLNRRYRFLDRKWDIVFWATAVFVVAAAADITKLLFAGDWDFWTDWKDRQWWPIITPFAVIIIPSALQYIQWLAWRMPTGATYTALCLAVASWIGRIVQWDWFAGFPLNFVWPVSIIAAAIWLDWVLLKTKSMVLTSLIGGFGFALILWFANYITLAPFLQPMEWMGLPMTVADVQGIEYVRAQTPEYLRMIEHGSLRTFLGETQYVSLAFGGTLAVAGYWIGQAIARGLAIWPIGRYIKKF</sequence>
<evidence type="ECO:0000313" key="3">
    <source>
        <dbReference type="EMBL" id="KWX04684.1"/>
    </source>
</evidence>
<dbReference type="Gene3D" id="1.20.1450.10">
    <property type="entry name" value="Ammonia/particulate methane monooxygenase, subunit A"/>
    <property type="match status" value="1"/>
</dbReference>
<dbReference type="EC" id="1.14.13.2" evidence="2"/>
<dbReference type="EMBL" id="LAXD01000001">
    <property type="protein sequence ID" value="KWX00979.1"/>
    <property type="molecule type" value="Genomic_DNA"/>
</dbReference>
<feature type="transmembrane region" description="Helical" evidence="1">
    <location>
        <begin position="37"/>
        <end position="60"/>
    </location>
</feature>
<reference evidence="6" key="1">
    <citation type="submission" date="2015-02" db="EMBL/GenBank/DDBJ databases">
        <title>Physiological reanalysis, assessment of diazotrophy, and genome sequences of multiple isolates of Streptomyces thermoautotrophicus.</title>
        <authorList>
            <person name="MacKellar D.C."/>
            <person name="Lieber L."/>
            <person name="Norman J."/>
            <person name="Bolger A."/>
            <person name="Tobin C."/>
            <person name="Murray J.W."/>
            <person name="Friesen M."/>
            <person name="Prell J."/>
        </authorList>
    </citation>
    <scope>NUCLEOTIDE SEQUENCE [LARGE SCALE GENOMIC DNA]</scope>
    <source>
        <strain evidence="6">UBT1</strain>
    </source>
</reference>
<keyword evidence="1" id="KW-0812">Transmembrane</keyword>
<dbReference type="Proteomes" id="UP000070188">
    <property type="component" value="Unassembled WGS sequence"/>
</dbReference>
<dbReference type="GO" id="GO:0018659">
    <property type="term" value="F:4-hydroxybenzoate 3-monooxygenase activity"/>
    <property type="evidence" value="ECO:0007669"/>
    <property type="project" value="UniProtKB-EC"/>
</dbReference>
<keyword evidence="2" id="KW-0560">Oxidoreductase</keyword>
<feature type="transmembrane region" description="Helical" evidence="1">
    <location>
        <begin position="103"/>
        <end position="120"/>
    </location>
</feature>
<feature type="transmembrane region" description="Helical" evidence="1">
    <location>
        <begin position="157"/>
        <end position="182"/>
    </location>
</feature>
<dbReference type="EMBL" id="JYIJ01000014">
    <property type="protein sequence ID" value="KWX04684.1"/>
    <property type="molecule type" value="Genomic_DNA"/>
</dbReference>
<name>A0A132MT27_9ACTN</name>
<feature type="transmembrane region" description="Helical" evidence="1">
    <location>
        <begin position="228"/>
        <end position="253"/>
    </location>
</feature>
<keyword evidence="2" id="KW-0503">Monooxygenase</keyword>
<gene>
    <name evidence="2" type="ORF">LI90_2007</name>
    <name evidence="3" type="ORF">TH66_05585</name>
    <name evidence="4" type="ORF">TR74_20620</name>
</gene>
<organism evidence="2 5">
    <name type="scientific">Carbonactinospora thermoautotrophica</name>
    <dbReference type="NCBI Taxonomy" id="1469144"/>
    <lineage>
        <taxon>Bacteria</taxon>
        <taxon>Bacillati</taxon>
        <taxon>Actinomycetota</taxon>
        <taxon>Actinomycetes</taxon>
        <taxon>Kitasatosporales</taxon>
        <taxon>Carbonactinosporaceae</taxon>
        <taxon>Carbonactinospora</taxon>
    </lineage>
</organism>
<dbReference type="InterPro" id="IPR003393">
    <property type="entry name" value="NH3_CH4_mOase_A"/>
</dbReference>
<evidence type="ECO:0000313" key="4">
    <source>
        <dbReference type="EMBL" id="KWX06881.1"/>
    </source>
</evidence>
<keyword evidence="1" id="KW-0472">Membrane</keyword>
<evidence type="ECO:0000313" key="2">
    <source>
        <dbReference type="EMBL" id="KWX00979.1"/>
    </source>
</evidence>
<keyword evidence="1" id="KW-1133">Transmembrane helix</keyword>
<accession>A0A132MT27</accession>